<dbReference type="Proteomes" id="UP000309992">
    <property type="component" value="Unassembled WGS sequence"/>
</dbReference>
<gene>
    <name evidence="1" type="ORF">FCN18_34780</name>
</gene>
<name>A0ABY2RU63_9PSEU</name>
<comment type="caution">
    <text evidence="1">The sequence shown here is derived from an EMBL/GenBank/DDBJ whole genome shotgun (WGS) entry which is preliminary data.</text>
</comment>
<keyword evidence="2" id="KW-1185">Reference proteome</keyword>
<dbReference type="Gene3D" id="3.50.30.40">
    <property type="entry name" value="Ribonuclease E inhibitor RraA/RraA-like"/>
    <property type="match status" value="1"/>
</dbReference>
<protein>
    <recommendedName>
        <fullName evidence="3">Oxaloacetate decarboxylase</fullName>
    </recommendedName>
</protein>
<dbReference type="InterPro" id="IPR005493">
    <property type="entry name" value="RraA/RraA-like"/>
</dbReference>
<evidence type="ECO:0008006" key="3">
    <source>
        <dbReference type="Google" id="ProtNLM"/>
    </source>
</evidence>
<evidence type="ECO:0000313" key="1">
    <source>
        <dbReference type="EMBL" id="TKG60809.1"/>
    </source>
</evidence>
<dbReference type="SUPFAM" id="SSF89562">
    <property type="entry name" value="RraA-like"/>
    <property type="match status" value="1"/>
</dbReference>
<dbReference type="InterPro" id="IPR036704">
    <property type="entry name" value="RraA/RraA-like_sf"/>
</dbReference>
<accession>A0ABY2RU63</accession>
<organism evidence="1 2">
    <name type="scientific">Prauserella endophytica</name>
    <dbReference type="NCBI Taxonomy" id="1592324"/>
    <lineage>
        <taxon>Bacteria</taxon>
        <taxon>Bacillati</taxon>
        <taxon>Actinomycetota</taxon>
        <taxon>Actinomycetes</taxon>
        <taxon>Pseudonocardiales</taxon>
        <taxon>Pseudonocardiaceae</taxon>
        <taxon>Prauserella</taxon>
        <taxon>Prauserella coralliicola group</taxon>
    </lineage>
</organism>
<dbReference type="Pfam" id="PF03737">
    <property type="entry name" value="RraA-like"/>
    <property type="match status" value="1"/>
</dbReference>
<evidence type="ECO:0000313" key="2">
    <source>
        <dbReference type="Proteomes" id="UP000309992"/>
    </source>
</evidence>
<proteinExistence type="predicted"/>
<reference evidence="1 2" key="1">
    <citation type="journal article" date="2015" name="Antonie Van Leeuwenhoek">
        <title>Prauserella endophytica sp. nov., an endophytic actinobacterium isolated from Tamarix taklamakanensis.</title>
        <authorList>
            <person name="Liu J.M."/>
            <person name="Habden X."/>
            <person name="Guo L."/>
            <person name="Tuo L."/>
            <person name="Jiang Z.K."/>
            <person name="Liu S.W."/>
            <person name="Liu X.F."/>
            <person name="Chen L."/>
            <person name="Li R.F."/>
            <person name="Zhang Y.Q."/>
            <person name="Sun C.H."/>
        </authorList>
    </citation>
    <scope>NUCLEOTIDE SEQUENCE [LARGE SCALE GENOMIC DNA]</scope>
    <source>
        <strain evidence="1 2">CGMCC 4.7182</strain>
    </source>
</reference>
<sequence length="96" mass="10274">MSALNDYDHPQRRAVESVKPGQTLVMDRQGVGRATAAGDILITRLPRLGAAAIITDGSFRDSPSLRDLEFCNFPANVSAMTNLALHNAVDVQVPIG</sequence>
<dbReference type="EMBL" id="SWMS01000034">
    <property type="protein sequence ID" value="TKG60809.1"/>
    <property type="molecule type" value="Genomic_DNA"/>
</dbReference>